<evidence type="ECO:0000256" key="1">
    <source>
        <dbReference type="ARBA" id="ARBA00022676"/>
    </source>
</evidence>
<reference evidence="4 5" key="1">
    <citation type="journal article" date="2019" name="Int. J. Syst. Evol. Microbiol.">
        <title>The Global Catalogue of Microorganisms (GCM) 10K type strain sequencing project: providing services to taxonomists for standard genome sequencing and annotation.</title>
        <authorList>
            <consortium name="The Broad Institute Genomics Platform"/>
            <consortium name="The Broad Institute Genome Sequencing Center for Infectious Disease"/>
            <person name="Wu L."/>
            <person name="Ma J."/>
        </authorList>
    </citation>
    <scope>NUCLEOTIDE SEQUENCE [LARGE SCALE GENOMIC DNA]</scope>
    <source>
        <strain evidence="4 5">JCM 10425</strain>
    </source>
</reference>
<protein>
    <submittedName>
        <fullName evidence="4">Glycosyltransferase family 4 protein</fullName>
    </submittedName>
</protein>
<keyword evidence="1" id="KW-0328">Glycosyltransferase</keyword>
<sequence>MKIVIAHNRYVSANPSGENTVVDLESRLLAEAGITVLPFQRSSDEIASLSKGQKAFLPISPIYARQAQQALSALLTSEKPDVLHLHNPYPLLSPWVIRTAHAHGVPVVHTVHNFRQVCANGLYFRDGHACHDCLGKSFPYPAVQHSCYRGSKAQSALMATTLAVHRGTWHSVDRYLALTPAIADHLRSFGIEDSHITVKPNGVPDPGRHSQAGNGLLFVGRFSAEKGLDLLLDAWQRHAEGSLGTLRLIGDGPLASSVASVAAGRADIELLGRRTHEEVQEAMRASAALVTPSTWDEVCPMVVVEALANARPVLATAMGGLPYLVGEGAAGWTVPPDVDALAAILPRVVAEAPGLADAARARYEEKFSTKVTTAALIGVYEELASKFPSKFTG</sequence>
<dbReference type="PANTHER" id="PTHR45947:SF13">
    <property type="entry name" value="TRANSFERASE"/>
    <property type="match status" value="1"/>
</dbReference>
<dbReference type="Gene3D" id="3.40.50.2000">
    <property type="entry name" value="Glycogen Phosphorylase B"/>
    <property type="match status" value="2"/>
</dbReference>
<name>A0ABN0TQB6_9ACTN</name>
<gene>
    <name evidence="4" type="ORF">GCM10009539_11100</name>
</gene>
<organism evidence="4 5">
    <name type="scientific">Cryptosporangium japonicum</name>
    <dbReference type="NCBI Taxonomy" id="80872"/>
    <lineage>
        <taxon>Bacteria</taxon>
        <taxon>Bacillati</taxon>
        <taxon>Actinomycetota</taxon>
        <taxon>Actinomycetes</taxon>
        <taxon>Cryptosporangiales</taxon>
        <taxon>Cryptosporangiaceae</taxon>
        <taxon>Cryptosporangium</taxon>
    </lineage>
</organism>
<dbReference type="Pfam" id="PF13579">
    <property type="entry name" value="Glyco_trans_4_4"/>
    <property type="match status" value="1"/>
</dbReference>
<dbReference type="Pfam" id="PF13692">
    <property type="entry name" value="Glyco_trans_1_4"/>
    <property type="match status" value="1"/>
</dbReference>
<dbReference type="InterPro" id="IPR028098">
    <property type="entry name" value="Glyco_trans_4-like_N"/>
</dbReference>
<dbReference type="InterPro" id="IPR050194">
    <property type="entry name" value="Glycosyltransferase_grp1"/>
</dbReference>
<dbReference type="SUPFAM" id="SSF53756">
    <property type="entry name" value="UDP-Glycosyltransferase/glycogen phosphorylase"/>
    <property type="match status" value="1"/>
</dbReference>
<keyword evidence="2" id="KW-0808">Transferase</keyword>
<keyword evidence="5" id="KW-1185">Reference proteome</keyword>
<dbReference type="EMBL" id="BAAAGX010000006">
    <property type="protein sequence ID" value="GAA0227416.1"/>
    <property type="molecule type" value="Genomic_DNA"/>
</dbReference>
<evidence type="ECO:0000313" key="5">
    <source>
        <dbReference type="Proteomes" id="UP001500967"/>
    </source>
</evidence>
<feature type="domain" description="Glycosyltransferase subfamily 4-like N-terminal" evidence="3">
    <location>
        <begin position="66"/>
        <end position="202"/>
    </location>
</feature>
<dbReference type="RefSeq" id="WP_344647637.1">
    <property type="nucleotide sequence ID" value="NZ_BAAAGX010000006.1"/>
</dbReference>
<evidence type="ECO:0000259" key="3">
    <source>
        <dbReference type="Pfam" id="PF13579"/>
    </source>
</evidence>
<evidence type="ECO:0000256" key="2">
    <source>
        <dbReference type="ARBA" id="ARBA00022679"/>
    </source>
</evidence>
<accession>A0ABN0TQB6</accession>
<proteinExistence type="predicted"/>
<comment type="caution">
    <text evidence="4">The sequence shown here is derived from an EMBL/GenBank/DDBJ whole genome shotgun (WGS) entry which is preliminary data.</text>
</comment>
<evidence type="ECO:0000313" key="4">
    <source>
        <dbReference type="EMBL" id="GAA0227416.1"/>
    </source>
</evidence>
<dbReference type="PANTHER" id="PTHR45947">
    <property type="entry name" value="SULFOQUINOVOSYL TRANSFERASE SQD2"/>
    <property type="match status" value="1"/>
</dbReference>
<dbReference type="Proteomes" id="UP001500967">
    <property type="component" value="Unassembled WGS sequence"/>
</dbReference>
<dbReference type="CDD" id="cd03801">
    <property type="entry name" value="GT4_PimA-like"/>
    <property type="match status" value="1"/>
</dbReference>